<dbReference type="Proteomes" id="UP000215914">
    <property type="component" value="Unassembled WGS sequence"/>
</dbReference>
<comment type="caution">
    <text evidence="2">The sequence shown here is derived from an EMBL/GenBank/DDBJ whole genome shotgun (WGS) entry which is preliminary data.</text>
</comment>
<proteinExistence type="predicted"/>
<name>A0A9K3IL57_HELAN</name>
<evidence type="ECO:0000256" key="1">
    <source>
        <dbReference type="SAM" id="MobiDB-lite"/>
    </source>
</evidence>
<dbReference type="EMBL" id="MNCJ02000322">
    <property type="protein sequence ID" value="KAF5798941.1"/>
    <property type="molecule type" value="Genomic_DNA"/>
</dbReference>
<sequence>MFITVEMETNDGRQQWTHEAIKCMLETCLEEIGRVGRNGQSLRRESWGRLRNVIERAYGVLKARFPILKKMAPFSLVTQRNITVACFALHNFIRKEGLSDDLFDEYDHPNVHLQDGDEHVQDGGENREEVPRHGSSADREFMSQLRDQIAQELMQNNVL</sequence>
<evidence type="ECO:0000313" key="3">
    <source>
        <dbReference type="Proteomes" id="UP000215914"/>
    </source>
</evidence>
<reference evidence="2" key="1">
    <citation type="journal article" date="2017" name="Nature">
        <title>The sunflower genome provides insights into oil metabolism, flowering and Asterid evolution.</title>
        <authorList>
            <person name="Badouin H."/>
            <person name="Gouzy J."/>
            <person name="Grassa C.J."/>
            <person name="Murat F."/>
            <person name="Staton S.E."/>
            <person name="Cottret L."/>
            <person name="Lelandais-Briere C."/>
            <person name="Owens G.L."/>
            <person name="Carrere S."/>
            <person name="Mayjonade B."/>
            <person name="Legrand L."/>
            <person name="Gill N."/>
            <person name="Kane N.C."/>
            <person name="Bowers J.E."/>
            <person name="Hubner S."/>
            <person name="Bellec A."/>
            <person name="Berard A."/>
            <person name="Berges H."/>
            <person name="Blanchet N."/>
            <person name="Boniface M.C."/>
            <person name="Brunel D."/>
            <person name="Catrice O."/>
            <person name="Chaidir N."/>
            <person name="Claudel C."/>
            <person name="Donnadieu C."/>
            <person name="Faraut T."/>
            <person name="Fievet G."/>
            <person name="Helmstetter N."/>
            <person name="King M."/>
            <person name="Knapp S.J."/>
            <person name="Lai Z."/>
            <person name="Le Paslier M.C."/>
            <person name="Lippi Y."/>
            <person name="Lorenzon L."/>
            <person name="Mandel J.R."/>
            <person name="Marage G."/>
            <person name="Marchand G."/>
            <person name="Marquand E."/>
            <person name="Bret-Mestries E."/>
            <person name="Morien E."/>
            <person name="Nambeesan S."/>
            <person name="Nguyen T."/>
            <person name="Pegot-Espagnet P."/>
            <person name="Pouilly N."/>
            <person name="Raftis F."/>
            <person name="Sallet E."/>
            <person name="Schiex T."/>
            <person name="Thomas J."/>
            <person name="Vandecasteele C."/>
            <person name="Vares D."/>
            <person name="Vear F."/>
            <person name="Vautrin S."/>
            <person name="Crespi M."/>
            <person name="Mangin B."/>
            <person name="Burke J.M."/>
            <person name="Salse J."/>
            <person name="Munos S."/>
            <person name="Vincourt P."/>
            <person name="Rieseberg L.H."/>
            <person name="Langlade N.B."/>
        </authorList>
    </citation>
    <scope>NUCLEOTIDE SEQUENCE</scope>
    <source>
        <tissue evidence="2">Leaves</tissue>
    </source>
</reference>
<feature type="region of interest" description="Disordered" evidence="1">
    <location>
        <begin position="114"/>
        <end position="138"/>
    </location>
</feature>
<dbReference type="InterPro" id="IPR006912">
    <property type="entry name" value="Harbinger_derived_prot"/>
</dbReference>
<dbReference type="Gramene" id="mRNA:HanXRQr2_Chr07g0298871">
    <property type="protein sequence ID" value="mRNA:HanXRQr2_Chr07g0298871"/>
    <property type="gene ID" value="HanXRQr2_Chr07g0298871"/>
</dbReference>
<gene>
    <name evidence="2" type="ORF">HanXRQr2_Chr07g0298871</name>
</gene>
<keyword evidence="3" id="KW-1185">Reference proteome</keyword>
<dbReference type="AlphaFoldDB" id="A0A9K3IL57"/>
<dbReference type="Pfam" id="PF04827">
    <property type="entry name" value="Plant_tran"/>
    <property type="match status" value="1"/>
</dbReference>
<evidence type="ECO:0000313" key="2">
    <source>
        <dbReference type="EMBL" id="KAF5798941.1"/>
    </source>
</evidence>
<organism evidence="2 3">
    <name type="scientific">Helianthus annuus</name>
    <name type="common">Common sunflower</name>
    <dbReference type="NCBI Taxonomy" id="4232"/>
    <lineage>
        <taxon>Eukaryota</taxon>
        <taxon>Viridiplantae</taxon>
        <taxon>Streptophyta</taxon>
        <taxon>Embryophyta</taxon>
        <taxon>Tracheophyta</taxon>
        <taxon>Spermatophyta</taxon>
        <taxon>Magnoliopsida</taxon>
        <taxon>eudicotyledons</taxon>
        <taxon>Gunneridae</taxon>
        <taxon>Pentapetalae</taxon>
        <taxon>asterids</taxon>
        <taxon>campanulids</taxon>
        <taxon>Asterales</taxon>
        <taxon>Asteraceae</taxon>
        <taxon>Asteroideae</taxon>
        <taxon>Heliantheae alliance</taxon>
        <taxon>Heliantheae</taxon>
        <taxon>Helianthus</taxon>
    </lineage>
</organism>
<protein>
    <submittedName>
        <fullName evidence="2">Harbinger transposase-derived protein</fullName>
    </submittedName>
</protein>
<accession>A0A9K3IL57</accession>
<reference evidence="2" key="2">
    <citation type="submission" date="2020-06" db="EMBL/GenBank/DDBJ databases">
        <title>Helianthus annuus Genome sequencing and assembly Release 2.</title>
        <authorList>
            <person name="Gouzy J."/>
            <person name="Langlade N."/>
            <person name="Munos S."/>
        </authorList>
    </citation>
    <scope>NUCLEOTIDE SEQUENCE</scope>
    <source>
        <tissue evidence="2">Leaves</tissue>
    </source>
</reference>